<accession>A0A2I1I087</accession>
<comment type="caution">
    <text evidence="3">The sequence shown here is derived from an EMBL/GenBank/DDBJ whole genome shotgun (WGS) entry which is preliminary data.</text>
</comment>
<dbReference type="RefSeq" id="WP_007588590.1">
    <property type="nucleotide sequence ID" value="NZ_PKKM01000006.1"/>
</dbReference>
<feature type="chain" id="PRO_5014137788" description="Lipoprotein" evidence="2">
    <location>
        <begin position="29"/>
        <end position="159"/>
    </location>
</feature>
<proteinExistence type="predicted"/>
<reference evidence="3 4" key="1">
    <citation type="submission" date="2017-12" db="EMBL/GenBank/DDBJ databases">
        <title>Phylogenetic diversity of female urinary microbiome.</title>
        <authorList>
            <person name="Thomas-White K."/>
            <person name="Wolfe A.J."/>
        </authorList>
    </citation>
    <scope>NUCLEOTIDE SEQUENCE [LARGE SCALE GENOMIC DNA]</scope>
    <source>
        <strain evidence="3 4">UMB0018</strain>
    </source>
</reference>
<feature type="signal peptide" evidence="2">
    <location>
        <begin position="1"/>
        <end position="28"/>
    </location>
</feature>
<keyword evidence="2" id="KW-0732">Signal</keyword>
<dbReference type="AlphaFoldDB" id="A0A2I1I087"/>
<evidence type="ECO:0000256" key="2">
    <source>
        <dbReference type="SAM" id="SignalP"/>
    </source>
</evidence>
<feature type="compositionally biased region" description="Polar residues" evidence="1">
    <location>
        <begin position="23"/>
        <end position="36"/>
    </location>
</feature>
<evidence type="ECO:0008006" key="5">
    <source>
        <dbReference type="Google" id="ProtNLM"/>
    </source>
</evidence>
<evidence type="ECO:0000313" key="3">
    <source>
        <dbReference type="EMBL" id="PKY64557.1"/>
    </source>
</evidence>
<dbReference type="Proteomes" id="UP000234198">
    <property type="component" value="Unassembled WGS sequence"/>
</dbReference>
<evidence type="ECO:0000313" key="4">
    <source>
        <dbReference type="Proteomes" id="UP000234198"/>
    </source>
</evidence>
<dbReference type="PROSITE" id="PS51257">
    <property type="entry name" value="PROKAR_LIPOPROTEIN"/>
    <property type="match status" value="1"/>
</dbReference>
<sequence>MKQAIIAGACIIALATLGACSNTTESSASNTPNQPVSSAAPTTESPATPANLTGTWKEKNPNEDSYQIARVTADTIEIYWHTSDSDALYWAGSYIAPTDSKTPYTWDSVNDTEKTGSAILASSDETKTFTYSDDTISYSVTALGVTKKVILERADIDVP</sequence>
<dbReference type="EMBL" id="PKKM01000006">
    <property type="protein sequence ID" value="PKY64557.1"/>
    <property type="molecule type" value="Genomic_DNA"/>
</dbReference>
<name>A0A2I1I087_9ACTO</name>
<gene>
    <name evidence="3" type="ORF">CYJ22_05685</name>
</gene>
<protein>
    <recommendedName>
        <fullName evidence="5">Lipoprotein</fullName>
    </recommendedName>
</protein>
<feature type="compositionally biased region" description="Low complexity" evidence="1">
    <location>
        <begin position="37"/>
        <end position="50"/>
    </location>
</feature>
<feature type="region of interest" description="Disordered" evidence="1">
    <location>
        <begin position="23"/>
        <end position="61"/>
    </location>
</feature>
<organism evidence="3 4">
    <name type="scientific">Schaalia odontolytica</name>
    <dbReference type="NCBI Taxonomy" id="1660"/>
    <lineage>
        <taxon>Bacteria</taxon>
        <taxon>Bacillati</taxon>
        <taxon>Actinomycetota</taxon>
        <taxon>Actinomycetes</taxon>
        <taxon>Actinomycetales</taxon>
        <taxon>Actinomycetaceae</taxon>
        <taxon>Schaalia</taxon>
    </lineage>
</organism>
<evidence type="ECO:0000256" key="1">
    <source>
        <dbReference type="SAM" id="MobiDB-lite"/>
    </source>
</evidence>